<keyword evidence="8" id="KW-0732">Signal</keyword>
<gene>
    <name evidence="10" type="ORF">SNE40_005398</name>
</gene>
<comment type="function">
    <text evidence="1">Acts as a defensive agent. Recognizes blood group fucosylated oligosaccharides including A, B, H and Lewis B-type antigens. Does not recognize Lewis A antigen and has low affinity for monovalent haptens.</text>
</comment>
<evidence type="ECO:0000256" key="6">
    <source>
        <dbReference type="ARBA" id="ARBA00022837"/>
    </source>
</evidence>
<dbReference type="GO" id="GO:0010185">
    <property type="term" value="P:regulation of cellular defense response"/>
    <property type="evidence" value="ECO:0007669"/>
    <property type="project" value="UniProtKB-ARBA"/>
</dbReference>
<dbReference type="InterPro" id="IPR008979">
    <property type="entry name" value="Galactose-bd-like_sf"/>
</dbReference>
<evidence type="ECO:0000256" key="1">
    <source>
        <dbReference type="ARBA" id="ARBA00002219"/>
    </source>
</evidence>
<evidence type="ECO:0000256" key="5">
    <source>
        <dbReference type="ARBA" id="ARBA00022734"/>
    </source>
</evidence>
<dbReference type="SMART" id="SM00607">
    <property type="entry name" value="FTP"/>
    <property type="match status" value="1"/>
</dbReference>
<comment type="subunit">
    <text evidence="3">Homotrimer.</text>
</comment>
<dbReference type="GO" id="GO:0046872">
    <property type="term" value="F:metal ion binding"/>
    <property type="evidence" value="ECO:0007669"/>
    <property type="project" value="UniProtKB-KW"/>
</dbReference>
<evidence type="ECO:0000313" key="10">
    <source>
        <dbReference type="EMBL" id="KAK6187343.1"/>
    </source>
</evidence>
<dbReference type="AlphaFoldDB" id="A0AAN8K818"/>
<dbReference type="GO" id="GO:0001868">
    <property type="term" value="P:regulation of complement activation, lectin pathway"/>
    <property type="evidence" value="ECO:0007669"/>
    <property type="project" value="UniProtKB-ARBA"/>
</dbReference>
<name>A0AAN8K818_PATCE</name>
<keyword evidence="7" id="KW-1015">Disulfide bond</keyword>
<comment type="caution">
    <text evidence="10">The sequence shown here is derived from an EMBL/GenBank/DDBJ whole genome shotgun (WGS) entry which is preliminary data.</text>
</comment>
<dbReference type="Gene3D" id="2.60.120.260">
    <property type="entry name" value="Galactose-binding domain-like"/>
    <property type="match status" value="1"/>
</dbReference>
<dbReference type="GO" id="GO:0042806">
    <property type="term" value="F:fucose binding"/>
    <property type="evidence" value="ECO:0007669"/>
    <property type="project" value="UniProtKB-ARBA"/>
</dbReference>
<dbReference type="Proteomes" id="UP001347796">
    <property type="component" value="Unassembled WGS sequence"/>
</dbReference>
<evidence type="ECO:0000256" key="2">
    <source>
        <dbReference type="ARBA" id="ARBA00010147"/>
    </source>
</evidence>
<accession>A0AAN8K818</accession>
<dbReference type="PANTHER" id="PTHR45713:SF6">
    <property type="entry name" value="F5_8 TYPE C DOMAIN-CONTAINING PROTEIN"/>
    <property type="match status" value="1"/>
</dbReference>
<feature type="signal peptide" evidence="8">
    <location>
        <begin position="1"/>
        <end position="20"/>
    </location>
</feature>
<comment type="similarity">
    <text evidence="2">Belongs to the fucolectin family.</text>
</comment>
<dbReference type="EMBL" id="JAZGQO010000004">
    <property type="protein sequence ID" value="KAK6187343.1"/>
    <property type="molecule type" value="Genomic_DNA"/>
</dbReference>
<keyword evidence="4" id="KW-0479">Metal-binding</keyword>
<feature type="domain" description="Fucolectin tachylectin-4 pentraxin-1" evidence="9">
    <location>
        <begin position="21"/>
        <end position="173"/>
    </location>
</feature>
<dbReference type="InterPro" id="IPR051941">
    <property type="entry name" value="BG_Antigen-Binding_Lectin"/>
</dbReference>
<evidence type="ECO:0000259" key="9">
    <source>
        <dbReference type="SMART" id="SM00607"/>
    </source>
</evidence>
<organism evidence="10 11">
    <name type="scientific">Patella caerulea</name>
    <name type="common">Rayed Mediterranean limpet</name>
    <dbReference type="NCBI Taxonomy" id="87958"/>
    <lineage>
        <taxon>Eukaryota</taxon>
        <taxon>Metazoa</taxon>
        <taxon>Spiralia</taxon>
        <taxon>Lophotrochozoa</taxon>
        <taxon>Mollusca</taxon>
        <taxon>Gastropoda</taxon>
        <taxon>Patellogastropoda</taxon>
        <taxon>Patelloidea</taxon>
        <taxon>Patellidae</taxon>
        <taxon>Patella</taxon>
    </lineage>
</organism>
<evidence type="ECO:0000256" key="4">
    <source>
        <dbReference type="ARBA" id="ARBA00022723"/>
    </source>
</evidence>
<proteinExistence type="inferred from homology"/>
<evidence type="ECO:0000256" key="3">
    <source>
        <dbReference type="ARBA" id="ARBA00011233"/>
    </source>
</evidence>
<evidence type="ECO:0000256" key="7">
    <source>
        <dbReference type="ARBA" id="ARBA00023157"/>
    </source>
</evidence>
<keyword evidence="11" id="KW-1185">Reference proteome</keyword>
<keyword evidence="6" id="KW-0106">Calcium</keyword>
<evidence type="ECO:0000313" key="11">
    <source>
        <dbReference type="Proteomes" id="UP001347796"/>
    </source>
</evidence>
<dbReference type="SUPFAM" id="SSF49785">
    <property type="entry name" value="Galactose-binding domain-like"/>
    <property type="match status" value="1"/>
</dbReference>
<protein>
    <recommendedName>
        <fullName evidence="9">Fucolectin tachylectin-4 pentraxin-1 domain-containing protein</fullName>
    </recommendedName>
</protein>
<evidence type="ECO:0000256" key="8">
    <source>
        <dbReference type="SAM" id="SignalP"/>
    </source>
</evidence>
<dbReference type="Pfam" id="PF22633">
    <property type="entry name" value="F5_F8_type_C_2"/>
    <property type="match status" value="1"/>
</dbReference>
<reference evidence="10 11" key="1">
    <citation type="submission" date="2024-01" db="EMBL/GenBank/DDBJ databases">
        <title>The genome of the rayed Mediterranean limpet Patella caerulea (Linnaeus, 1758).</title>
        <authorList>
            <person name="Anh-Thu Weber A."/>
            <person name="Halstead-Nussloch G."/>
        </authorList>
    </citation>
    <scope>NUCLEOTIDE SEQUENCE [LARGE SCALE GENOMIC DNA]</scope>
    <source>
        <strain evidence="10">AATW-2023a</strain>
        <tissue evidence="10">Whole specimen</tissue>
    </source>
</reference>
<keyword evidence="5" id="KW-0430">Lectin</keyword>
<dbReference type="PANTHER" id="PTHR45713">
    <property type="entry name" value="FTP DOMAIN-CONTAINING PROTEIN"/>
    <property type="match status" value="1"/>
</dbReference>
<feature type="chain" id="PRO_5042873237" description="Fucolectin tachylectin-4 pentraxin-1 domain-containing protein" evidence="8">
    <location>
        <begin position="21"/>
        <end position="294"/>
    </location>
</feature>
<sequence>MSVFIAGILLFMAVTTSIKAELNVAYRKATSQSSIYTHAESDRAVDGNTDGVFTHESCTHTLISGTSQWWCVDLQHIFNITNIKLYNRVDGSQERLKGFDLLLNSNGVCSASGLISANSCYDDKQAGTQNIYTIDECNQPTKIPMSGRVVYIVAYGSPAELTLCEVEVYVACEAGYYGPGCYQNCPKRCLNKICDDVSGKCVGCNAGRYGDKCEDTCLTCHGSCRQLDGICLTGCKDGYWGPNGLCLETCGYCTTGGCRIEDGVCYNGCKDGVNHRKCSDECEMRKPNTEIVGK</sequence>
<dbReference type="InterPro" id="IPR006585">
    <property type="entry name" value="FTP1"/>
</dbReference>